<dbReference type="InterPro" id="IPR007460">
    <property type="entry name" value="BrnT_toxin"/>
</dbReference>
<proteinExistence type="predicted"/>
<comment type="caution">
    <text evidence="2">The sequence shown here is derived from an EMBL/GenBank/DDBJ whole genome shotgun (WGS) entry which is preliminary data.</text>
</comment>
<organism evidence="2 3">
    <name type="scientific">Marivita lacus</name>
    <dbReference type="NCBI Taxonomy" id="1323742"/>
    <lineage>
        <taxon>Bacteria</taxon>
        <taxon>Pseudomonadati</taxon>
        <taxon>Pseudomonadota</taxon>
        <taxon>Alphaproteobacteria</taxon>
        <taxon>Rhodobacterales</taxon>
        <taxon>Roseobacteraceae</taxon>
        <taxon>Marivita</taxon>
    </lineage>
</organism>
<dbReference type="Pfam" id="PF04365">
    <property type="entry name" value="BrnT_toxin"/>
    <property type="match status" value="1"/>
</dbReference>
<name>A0ABQ1KAX9_9RHOB</name>
<evidence type="ECO:0000256" key="1">
    <source>
        <dbReference type="SAM" id="MobiDB-lite"/>
    </source>
</evidence>
<feature type="region of interest" description="Disordered" evidence="1">
    <location>
        <begin position="82"/>
        <end position="101"/>
    </location>
</feature>
<reference evidence="3" key="1">
    <citation type="journal article" date="2019" name="Int. J. Syst. Evol. Microbiol.">
        <title>The Global Catalogue of Microorganisms (GCM) 10K type strain sequencing project: providing services to taxonomists for standard genome sequencing and annotation.</title>
        <authorList>
            <consortium name="The Broad Institute Genomics Platform"/>
            <consortium name="The Broad Institute Genome Sequencing Center for Infectious Disease"/>
            <person name="Wu L."/>
            <person name="Ma J."/>
        </authorList>
    </citation>
    <scope>NUCLEOTIDE SEQUENCE [LARGE SCALE GENOMIC DNA]</scope>
    <source>
        <strain evidence="3">CGMCC 1.12478</strain>
    </source>
</reference>
<evidence type="ECO:0000313" key="2">
    <source>
        <dbReference type="EMBL" id="GGB92282.1"/>
    </source>
</evidence>
<accession>A0ABQ1KAX9</accession>
<dbReference type="InterPro" id="IPR038573">
    <property type="entry name" value="BrnT_sf"/>
</dbReference>
<keyword evidence="3" id="KW-1185">Reference proteome</keyword>
<dbReference type="EMBL" id="BMFC01000001">
    <property type="protein sequence ID" value="GGB92282.1"/>
    <property type="molecule type" value="Genomic_DNA"/>
</dbReference>
<evidence type="ECO:0000313" key="3">
    <source>
        <dbReference type="Proteomes" id="UP000645462"/>
    </source>
</evidence>
<dbReference type="Proteomes" id="UP000645462">
    <property type="component" value="Unassembled WGS sequence"/>
</dbReference>
<gene>
    <name evidence="2" type="ORF">GCM10011363_06100</name>
</gene>
<sequence length="101" mass="11721">MKIEFDENKRLITLAKRNIDFLDMVEILVSPHVVLEARSEIEQRKIAVGILDGSYFAVIYTMRGENYRVITARKARRDEREKYEELFSGGNPENEDGNGLE</sequence>
<dbReference type="Gene3D" id="3.10.450.530">
    <property type="entry name" value="Ribonuclease toxin, BrnT, of type II toxin-antitoxin system"/>
    <property type="match status" value="1"/>
</dbReference>
<dbReference type="RefSeq" id="WP_188480471.1">
    <property type="nucleotide sequence ID" value="NZ_BMFC01000001.1"/>
</dbReference>
<protein>
    <submittedName>
        <fullName evidence="2">Toxin</fullName>
    </submittedName>
</protein>